<dbReference type="EMBL" id="JAAARO010000023">
    <property type="protein sequence ID" value="KAF5726261.1"/>
    <property type="molecule type" value="Genomic_DNA"/>
</dbReference>
<evidence type="ECO:0000313" key="2">
    <source>
        <dbReference type="Proteomes" id="UP000593562"/>
    </source>
</evidence>
<dbReference type="AlphaFoldDB" id="A0A7J7BWL6"/>
<comment type="caution">
    <text evidence="1">The sequence shown here is derived from an EMBL/GenBank/DDBJ whole genome shotgun (WGS) entry which is preliminary data.</text>
</comment>
<proteinExistence type="predicted"/>
<dbReference type="PANTHER" id="PTHR35099">
    <property type="entry name" value="OS02G0182700 PROTEIN"/>
    <property type="match status" value="1"/>
</dbReference>
<organism evidence="1 2">
    <name type="scientific">Tripterygium wilfordii</name>
    <name type="common">Thunder God vine</name>
    <dbReference type="NCBI Taxonomy" id="458696"/>
    <lineage>
        <taxon>Eukaryota</taxon>
        <taxon>Viridiplantae</taxon>
        <taxon>Streptophyta</taxon>
        <taxon>Embryophyta</taxon>
        <taxon>Tracheophyta</taxon>
        <taxon>Spermatophyta</taxon>
        <taxon>Magnoliopsida</taxon>
        <taxon>eudicotyledons</taxon>
        <taxon>Gunneridae</taxon>
        <taxon>Pentapetalae</taxon>
        <taxon>rosids</taxon>
        <taxon>fabids</taxon>
        <taxon>Celastrales</taxon>
        <taxon>Celastraceae</taxon>
        <taxon>Tripterygium</taxon>
    </lineage>
</organism>
<dbReference type="InParanoid" id="A0A7J7BWL6"/>
<dbReference type="Proteomes" id="UP000593562">
    <property type="component" value="Unassembled WGS sequence"/>
</dbReference>
<accession>A0A7J7BWL6</accession>
<gene>
    <name evidence="1" type="ORF">HS088_TW23G01003</name>
</gene>
<name>A0A7J7BWL6_TRIWF</name>
<sequence>MLRATFKKQRATNENLKRIKVDLGFQPAKNPNSIFNEQEKVTCCQKKHSEAPLLPRHATGENHPLSYSSEAQKNVSIQGPSFVLPDLNMMPLEEDSTSEAVYGLRR</sequence>
<reference evidence="1 2" key="1">
    <citation type="journal article" date="2020" name="Nat. Commun.">
        <title>Genome of Tripterygium wilfordii and identification of cytochrome P450 involved in triptolide biosynthesis.</title>
        <authorList>
            <person name="Tu L."/>
            <person name="Su P."/>
            <person name="Zhang Z."/>
            <person name="Gao L."/>
            <person name="Wang J."/>
            <person name="Hu T."/>
            <person name="Zhou J."/>
            <person name="Zhang Y."/>
            <person name="Zhao Y."/>
            <person name="Liu Y."/>
            <person name="Song Y."/>
            <person name="Tong Y."/>
            <person name="Lu Y."/>
            <person name="Yang J."/>
            <person name="Xu C."/>
            <person name="Jia M."/>
            <person name="Peters R.J."/>
            <person name="Huang L."/>
            <person name="Gao W."/>
        </authorList>
    </citation>
    <scope>NUCLEOTIDE SEQUENCE [LARGE SCALE GENOMIC DNA]</scope>
    <source>
        <strain evidence="2">cv. XIE 37</strain>
        <tissue evidence="1">Leaf</tissue>
    </source>
</reference>
<dbReference type="PANTHER" id="PTHR35099:SF2">
    <property type="entry name" value="OS02G0182700 PROTEIN"/>
    <property type="match status" value="1"/>
</dbReference>
<protein>
    <submittedName>
        <fullName evidence="1">Uncharacterized protein</fullName>
    </submittedName>
</protein>
<keyword evidence="2" id="KW-1185">Reference proteome</keyword>
<evidence type="ECO:0000313" key="1">
    <source>
        <dbReference type="EMBL" id="KAF5726261.1"/>
    </source>
</evidence>